<evidence type="ECO:0000256" key="1">
    <source>
        <dbReference type="ARBA" id="ARBA00010641"/>
    </source>
</evidence>
<dbReference type="STRING" id="1004.SAMN05661012_00394"/>
<dbReference type="NCBIfam" id="TIGR02937">
    <property type="entry name" value="sigma70-ECF"/>
    <property type="match status" value="1"/>
</dbReference>
<dbReference type="Pfam" id="PF08281">
    <property type="entry name" value="Sigma70_r4_2"/>
    <property type="match status" value="1"/>
</dbReference>
<name>A0A1K1M2H2_9BACT</name>
<dbReference type="Proteomes" id="UP001326715">
    <property type="component" value="Chromosome"/>
</dbReference>
<evidence type="ECO:0000259" key="5">
    <source>
        <dbReference type="PROSITE" id="PS00622"/>
    </source>
</evidence>
<dbReference type="RefSeq" id="WP_083571310.1">
    <property type="nucleotide sequence ID" value="NZ_CP139972.1"/>
</dbReference>
<evidence type="ECO:0000256" key="4">
    <source>
        <dbReference type="ARBA" id="ARBA00023163"/>
    </source>
</evidence>
<dbReference type="PANTHER" id="PTHR43133">
    <property type="entry name" value="RNA POLYMERASE ECF-TYPE SIGMA FACTO"/>
    <property type="match status" value="1"/>
</dbReference>
<reference evidence="7 9" key="2">
    <citation type="submission" date="2023-11" db="EMBL/GenBank/DDBJ databases">
        <title>MicrobeMod: A computational toolkit for identifying prokaryotic methylation and restriction-modification with nanopore sequencing.</title>
        <authorList>
            <person name="Crits-Christoph A."/>
            <person name="Kang S.C."/>
            <person name="Lee H."/>
            <person name="Ostrov N."/>
        </authorList>
    </citation>
    <scope>NUCLEOTIDE SEQUENCE [LARGE SCALE GENOMIC DNA]</scope>
    <source>
        <strain evidence="7 9">ATCC 23090</strain>
    </source>
</reference>
<proteinExistence type="inferred from homology"/>
<dbReference type="Gene3D" id="1.10.10.10">
    <property type="entry name" value="Winged helix-like DNA-binding domain superfamily/Winged helix DNA-binding domain"/>
    <property type="match status" value="1"/>
</dbReference>
<dbReference type="InterPro" id="IPR013324">
    <property type="entry name" value="RNA_pol_sigma_r3/r4-like"/>
</dbReference>
<evidence type="ECO:0000256" key="3">
    <source>
        <dbReference type="ARBA" id="ARBA00023082"/>
    </source>
</evidence>
<dbReference type="Pfam" id="PF04542">
    <property type="entry name" value="Sigma70_r2"/>
    <property type="match status" value="1"/>
</dbReference>
<dbReference type="SUPFAM" id="SSF88659">
    <property type="entry name" value="Sigma3 and sigma4 domains of RNA polymerase sigma factors"/>
    <property type="match status" value="1"/>
</dbReference>
<keyword evidence="9" id="KW-1185">Reference proteome</keyword>
<dbReference type="PROSITE" id="PS00622">
    <property type="entry name" value="HTH_LUXR_1"/>
    <property type="match status" value="1"/>
</dbReference>
<dbReference type="SUPFAM" id="SSF88946">
    <property type="entry name" value="Sigma2 domain of RNA polymerase sigma factors"/>
    <property type="match status" value="1"/>
</dbReference>
<comment type="similarity">
    <text evidence="1">Belongs to the sigma-70 factor family. ECF subfamily.</text>
</comment>
<feature type="domain" description="HTH luxR-type" evidence="5">
    <location>
        <begin position="149"/>
        <end position="176"/>
    </location>
</feature>
<sequence length="186" mass="21690">MTLIPESQQHDQSFHDLHLESNFEAFFKALYPQLCIFCKIKYNLDAHLAEDIVNTSFSKLWEARYTLNPHLSARAYLFKIVNNQCLNLLKHQKVQDQYIQSQLNMHNTPAPLPDADSLDLKQLRDAIDTAIAELPDQMRKIFELNRHDGLKYTEIATRLHLSVKTVETQMSRALLKLRQKLAAFIR</sequence>
<dbReference type="OrthoDB" id="1100095at2"/>
<evidence type="ECO:0000256" key="2">
    <source>
        <dbReference type="ARBA" id="ARBA00023015"/>
    </source>
</evidence>
<dbReference type="GO" id="GO:0003677">
    <property type="term" value="F:DNA binding"/>
    <property type="evidence" value="ECO:0007669"/>
    <property type="project" value="InterPro"/>
</dbReference>
<dbReference type="EMBL" id="CP140154">
    <property type="protein sequence ID" value="WQG89696.1"/>
    <property type="molecule type" value="Genomic_DNA"/>
</dbReference>
<organism evidence="6 8">
    <name type="scientific">Chitinophaga sancti</name>
    <dbReference type="NCBI Taxonomy" id="1004"/>
    <lineage>
        <taxon>Bacteria</taxon>
        <taxon>Pseudomonadati</taxon>
        <taxon>Bacteroidota</taxon>
        <taxon>Chitinophagia</taxon>
        <taxon>Chitinophagales</taxon>
        <taxon>Chitinophagaceae</taxon>
        <taxon>Chitinophaga</taxon>
    </lineage>
</organism>
<keyword evidence="4" id="KW-0804">Transcription</keyword>
<dbReference type="InterPro" id="IPR007627">
    <property type="entry name" value="RNA_pol_sigma70_r2"/>
</dbReference>
<gene>
    <name evidence="6" type="ORF">SAMN05661012_00394</name>
    <name evidence="7" type="ORF">SR876_32705</name>
</gene>
<reference evidence="6 8" key="1">
    <citation type="submission" date="2016-11" db="EMBL/GenBank/DDBJ databases">
        <authorList>
            <person name="Jaros S."/>
            <person name="Januszkiewicz K."/>
            <person name="Wedrychowicz H."/>
        </authorList>
    </citation>
    <scope>NUCLEOTIDE SEQUENCE [LARGE SCALE GENOMIC DNA]</scope>
    <source>
        <strain evidence="6 8">DSM 784</strain>
    </source>
</reference>
<evidence type="ECO:0000313" key="7">
    <source>
        <dbReference type="EMBL" id="WQG89696.1"/>
    </source>
</evidence>
<dbReference type="InterPro" id="IPR013249">
    <property type="entry name" value="RNA_pol_sigma70_r4_t2"/>
</dbReference>
<evidence type="ECO:0000313" key="9">
    <source>
        <dbReference type="Proteomes" id="UP001326715"/>
    </source>
</evidence>
<dbReference type="InterPro" id="IPR013325">
    <property type="entry name" value="RNA_pol_sigma_r2"/>
</dbReference>
<dbReference type="GO" id="GO:0006352">
    <property type="term" value="P:DNA-templated transcription initiation"/>
    <property type="evidence" value="ECO:0007669"/>
    <property type="project" value="InterPro"/>
</dbReference>
<dbReference type="InterPro" id="IPR000792">
    <property type="entry name" value="Tscrpt_reg_LuxR_C"/>
</dbReference>
<dbReference type="InterPro" id="IPR039425">
    <property type="entry name" value="RNA_pol_sigma-70-like"/>
</dbReference>
<keyword evidence="3" id="KW-0731">Sigma factor</keyword>
<dbReference type="CDD" id="cd06171">
    <property type="entry name" value="Sigma70_r4"/>
    <property type="match status" value="1"/>
</dbReference>
<evidence type="ECO:0000313" key="6">
    <source>
        <dbReference type="EMBL" id="SFW17354.1"/>
    </source>
</evidence>
<dbReference type="Gene3D" id="1.10.1740.10">
    <property type="match status" value="1"/>
</dbReference>
<dbReference type="InterPro" id="IPR036388">
    <property type="entry name" value="WH-like_DNA-bd_sf"/>
</dbReference>
<dbReference type="AlphaFoldDB" id="A0A1K1M2H2"/>
<dbReference type="InterPro" id="IPR014327">
    <property type="entry name" value="RNA_pol_sigma70_bacteroid"/>
</dbReference>
<dbReference type="NCBIfam" id="TIGR02985">
    <property type="entry name" value="Sig70_bacteroi1"/>
    <property type="match status" value="1"/>
</dbReference>
<dbReference type="InterPro" id="IPR014284">
    <property type="entry name" value="RNA_pol_sigma-70_dom"/>
</dbReference>
<dbReference type="EMBL" id="FPIZ01000001">
    <property type="protein sequence ID" value="SFW17354.1"/>
    <property type="molecule type" value="Genomic_DNA"/>
</dbReference>
<protein>
    <submittedName>
        <fullName evidence="6 7">RNA polymerase sigma-70 factor</fullName>
    </submittedName>
</protein>
<evidence type="ECO:0000313" key="8">
    <source>
        <dbReference type="Proteomes" id="UP000183788"/>
    </source>
</evidence>
<dbReference type="Proteomes" id="UP000183788">
    <property type="component" value="Unassembled WGS sequence"/>
</dbReference>
<dbReference type="GO" id="GO:0016987">
    <property type="term" value="F:sigma factor activity"/>
    <property type="evidence" value="ECO:0007669"/>
    <property type="project" value="UniProtKB-KW"/>
</dbReference>
<keyword evidence="2" id="KW-0805">Transcription regulation</keyword>
<accession>A0A1K1M2H2</accession>
<dbReference type="PANTHER" id="PTHR43133:SF46">
    <property type="entry name" value="RNA POLYMERASE SIGMA-70 FACTOR ECF SUBFAMILY"/>
    <property type="match status" value="1"/>
</dbReference>